<dbReference type="Proteomes" id="UP000185161">
    <property type="component" value="Chromosome"/>
</dbReference>
<dbReference type="STRING" id="93064.BRX40_10755"/>
<evidence type="ECO:0000313" key="4">
    <source>
        <dbReference type="Proteomes" id="UP000185161"/>
    </source>
</evidence>
<dbReference type="AlphaFoldDB" id="A0A1L6JAB3"/>
<proteinExistence type="predicted"/>
<reference evidence="3 5" key="3">
    <citation type="submission" date="2018-07" db="EMBL/GenBank/DDBJ databases">
        <title>Genomic and Epidemiologic Investigation of an Indolent Hospital Outbreak.</title>
        <authorList>
            <person name="Johnson R.C."/>
            <person name="Deming C."/>
            <person name="Conlan S."/>
            <person name="Zellmer C.J."/>
            <person name="Michelin A.V."/>
            <person name="Lee-Lin S."/>
            <person name="Thomas P.J."/>
            <person name="Park M."/>
            <person name="Weingarten R.A."/>
            <person name="Less J."/>
            <person name="Dekker J.P."/>
            <person name="Frank K.M."/>
            <person name="Musser K.A."/>
            <person name="Mcquiston J.R."/>
            <person name="Henderson D.K."/>
            <person name="Lau A.F."/>
            <person name="Palmore T.N."/>
            <person name="Segre J.A."/>
        </authorList>
    </citation>
    <scope>NUCLEOTIDE SEQUENCE [LARGE SCALE GENOMIC DNA]</scope>
    <source>
        <strain evidence="3 5">SK-NIH.Env10_0317</strain>
    </source>
</reference>
<evidence type="ECO:0000256" key="1">
    <source>
        <dbReference type="SAM" id="SignalP"/>
    </source>
</evidence>
<dbReference type="OrthoDB" id="7560014at2"/>
<evidence type="ECO:0000313" key="2">
    <source>
        <dbReference type="EMBL" id="APR52839.1"/>
    </source>
</evidence>
<organism evidence="2 4">
    <name type="scientific">Sphingomonas koreensis</name>
    <dbReference type="NCBI Taxonomy" id="93064"/>
    <lineage>
        <taxon>Bacteria</taxon>
        <taxon>Pseudomonadati</taxon>
        <taxon>Pseudomonadota</taxon>
        <taxon>Alphaproteobacteria</taxon>
        <taxon>Sphingomonadales</taxon>
        <taxon>Sphingomonadaceae</taxon>
        <taxon>Sphingomonas</taxon>
    </lineage>
</organism>
<gene>
    <name evidence="2" type="ORF">BRX40_10755</name>
    <name evidence="3" type="ORF">CA257_08450</name>
</gene>
<dbReference type="KEGG" id="skr:BRX40_10755"/>
<feature type="chain" id="PRO_5041797870" evidence="1">
    <location>
        <begin position="19"/>
        <end position="160"/>
    </location>
</feature>
<dbReference type="GeneID" id="44133041"/>
<feature type="signal peptide" evidence="1">
    <location>
        <begin position="1"/>
        <end position="18"/>
    </location>
</feature>
<keyword evidence="1" id="KW-0732">Signal</keyword>
<dbReference type="Proteomes" id="UP000286681">
    <property type="component" value="Unassembled WGS sequence"/>
</dbReference>
<sequence>MPAALVAASMLFAAAPLAASRNGVYTPAAGSAERTAIVRTLKGEGDAGVRYTFRRFHVFHQRNRAISYVEGEGGIGGFQAILTREGKAPWRVVWGEGDGGSDSCAAGAKHYGWAVRLIRSYSVAPDTLFPGITARTSELKRMAAREPETECVGDLDGGPE</sequence>
<reference evidence="2" key="1">
    <citation type="submission" date="2016-12" db="EMBL/GenBank/DDBJ databases">
        <title>Whole genome sequencing of Sphingomonas koreensis.</title>
        <authorList>
            <person name="Conlan S."/>
            <person name="Thomas P.J."/>
            <person name="Mullikin J."/>
            <person name="Palmore T.N."/>
            <person name="Frank K.M."/>
            <person name="Segre J.A."/>
        </authorList>
    </citation>
    <scope>NUCLEOTIDE SEQUENCE</scope>
    <source>
        <strain evidence="2">ABOJV</strain>
    </source>
</reference>
<reference evidence="4" key="2">
    <citation type="submission" date="2016-12" db="EMBL/GenBank/DDBJ databases">
        <title>Whole genome sequencing of Sphingomonas sp. ABOJV.</title>
        <authorList>
            <person name="Conlan S."/>
            <person name="Thomas P.J."/>
            <person name="Mullikin J."/>
            <person name="Palmore T.N."/>
            <person name="Frank K.M."/>
            <person name="Segre J.A."/>
        </authorList>
    </citation>
    <scope>NUCLEOTIDE SEQUENCE [LARGE SCALE GENOMIC DNA]</scope>
    <source>
        <strain evidence="4">ABOJV</strain>
    </source>
</reference>
<dbReference type="EMBL" id="QQWO01000006">
    <property type="protein sequence ID" value="RSV04093.1"/>
    <property type="molecule type" value="Genomic_DNA"/>
</dbReference>
<evidence type="ECO:0000313" key="3">
    <source>
        <dbReference type="EMBL" id="RSV04093.1"/>
    </source>
</evidence>
<accession>A0A1L6JAB3</accession>
<dbReference type="RefSeq" id="WP_075151572.1">
    <property type="nucleotide sequence ID" value="NZ_CP018820.1"/>
</dbReference>
<dbReference type="EMBL" id="CP018820">
    <property type="protein sequence ID" value="APR52839.1"/>
    <property type="molecule type" value="Genomic_DNA"/>
</dbReference>
<keyword evidence="4" id="KW-1185">Reference proteome</keyword>
<name>A0A1L6JAB3_9SPHN</name>
<evidence type="ECO:0000313" key="5">
    <source>
        <dbReference type="Proteomes" id="UP000286681"/>
    </source>
</evidence>
<protein>
    <submittedName>
        <fullName evidence="2">Uncharacterized protein</fullName>
    </submittedName>
</protein>